<dbReference type="InterPro" id="IPR036291">
    <property type="entry name" value="NAD(P)-bd_dom_sf"/>
</dbReference>
<dbReference type="Proteomes" id="UP000539111">
    <property type="component" value="Unassembled WGS sequence"/>
</dbReference>
<dbReference type="Pfam" id="PF13561">
    <property type="entry name" value="adh_short_C2"/>
    <property type="match status" value="1"/>
</dbReference>
<dbReference type="InterPro" id="IPR020904">
    <property type="entry name" value="Sc_DH/Rdtase_CS"/>
</dbReference>
<dbReference type="FunFam" id="3.40.50.720:FF:000173">
    <property type="entry name" value="3-oxoacyl-[acyl-carrier protein] reductase"/>
    <property type="match status" value="1"/>
</dbReference>
<dbReference type="AlphaFoldDB" id="A0A7Z0A9J4"/>
<comment type="caution">
    <text evidence="4">The sequence shown here is derived from an EMBL/GenBank/DDBJ whole genome shotgun (WGS) entry which is preliminary data.</text>
</comment>
<dbReference type="GO" id="GO:0032787">
    <property type="term" value="P:monocarboxylic acid metabolic process"/>
    <property type="evidence" value="ECO:0007669"/>
    <property type="project" value="UniProtKB-ARBA"/>
</dbReference>
<comment type="similarity">
    <text evidence="1">Belongs to the short-chain dehydrogenases/reductases (SDR) family.</text>
</comment>
<name>A0A7Z0A9J4_9MICO</name>
<dbReference type="GO" id="GO:0016491">
    <property type="term" value="F:oxidoreductase activity"/>
    <property type="evidence" value="ECO:0007669"/>
    <property type="project" value="UniProtKB-KW"/>
</dbReference>
<gene>
    <name evidence="4" type="ORF">BJY26_001195</name>
</gene>
<proteinExistence type="inferred from homology"/>
<evidence type="ECO:0000313" key="5">
    <source>
        <dbReference type="Proteomes" id="UP000539111"/>
    </source>
</evidence>
<keyword evidence="2" id="KW-0560">Oxidoreductase</keyword>
<evidence type="ECO:0000256" key="2">
    <source>
        <dbReference type="ARBA" id="ARBA00023002"/>
    </source>
</evidence>
<dbReference type="InterPro" id="IPR057326">
    <property type="entry name" value="KR_dom"/>
</dbReference>
<dbReference type="SUPFAM" id="SSF51735">
    <property type="entry name" value="NAD(P)-binding Rossmann-fold domains"/>
    <property type="match status" value="1"/>
</dbReference>
<dbReference type="RefSeq" id="WP_179426533.1">
    <property type="nucleotide sequence ID" value="NZ_JACBZP010000001.1"/>
</dbReference>
<dbReference type="CDD" id="cd05233">
    <property type="entry name" value="SDR_c"/>
    <property type="match status" value="1"/>
</dbReference>
<evidence type="ECO:0000256" key="1">
    <source>
        <dbReference type="ARBA" id="ARBA00006484"/>
    </source>
</evidence>
<dbReference type="PRINTS" id="PR00081">
    <property type="entry name" value="GDHRDH"/>
</dbReference>
<reference evidence="4 5" key="1">
    <citation type="submission" date="2020-07" db="EMBL/GenBank/DDBJ databases">
        <title>Sequencing the genomes of 1000 actinobacteria strains.</title>
        <authorList>
            <person name="Klenk H.-P."/>
        </authorList>
    </citation>
    <scope>NUCLEOTIDE SEQUENCE [LARGE SCALE GENOMIC DNA]</scope>
    <source>
        <strain evidence="4 5">DSM 26341</strain>
    </source>
</reference>
<keyword evidence="5" id="KW-1185">Reference proteome</keyword>
<dbReference type="Gene3D" id="3.40.50.720">
    <property type="entry name" value="NAD(P)-binding Rossmann-like Domain"/>
    <property type="match status" value="1"/>
</dbReference>
<feature type="domain" description="Ketoreductase" evidence="3">
    <location>
        <begin position="6"/>
        <end position="183"/>
    </location>
</feature>
<sequence length="246" mass="25774">MSMTRRVVLITGAGGGIGTEVVKRFLANGDTVIGTDASAVALSNLEREVGADPAMITSTANITDEDDVGELAALARAHGGLDILINCAGSFPFTTFTDMTLDQWRNVIDINLTGNYVVTHALLPLMKARGWGRIVNIGSASMFPGVAGQVHYVSAKAGLVGLTRSLAREVGDEGITVNLITPGLTLTKPVAENFDPALIESQRAGRAIARDQRAEDLAGPVFFLASPDAAFITGQTLNVDGGMFMN</sequence>
<dbReference type="PROSITE" id="PS00061">
    <property type="entry name" value="ADH_SHORT"/>
    <property type="match status" value="1"/>
</dbReference>
<dbReference type="InterPro" id="IPR050259">
    <property type="entry name" value="SDR"/>
</dbReference>
<accession>A0A7Z0A9J4</accession>
<dbReference type="EMBL" id="JACBZP010000001">
    <property type="protein sequence ID" value="NYI66889.1"/>
    <property type="molecule type" value="Genomic_DNA"/>
</dbReference>
<dbReference type="PANTHER" id="PTHR42879:SF2">
    <property type="entry name" value="3-OXOACYL-[ACYL-CARRIER-PROTEIN] REDUCTASE FABG"/>
    <property type="match status" value="1"/>
</dbReference>
<dbReference type="InterPro" id="IPR002347">
    <property type="entry name" value="SDR_fam"/>
</dbReference>
<organism evidence="4 5">
    <name type="scientific">Spelaeicoccus albus</name>
    <dbReference type="NCBI Taxonomy" id="1280376"/>
    <lineage>
        <taxon>Bacteria</taxon>
        <taxon>Bacillati</taxon>
        <taxon>Actinomycetota</taxon>
        <taxon>Actinomycetes</taxon>
        <taxon>Micrococcales</taxon>
        <taxon>Brevibacteriaceae</taxon>
        <taxon>Spelaeicoccus</taxon>
    </lineage>
</organism>
<dbReference type="SMART" id="SM00822">
    <property type="entry name" value="PKS_KR"/>
    <property type="match status" value="1"/>
</dbReference>
<protein>
    <submittedName>
        <fullName evidence="4">NAD(P)-dependent dehydrogenase (Short-subunit alcohol dehydrogenase family)</fullName>
    </submittedName>
</protein>
<dbReference type="PRINTS" id="PR00080">
    <property type="entry name" value="SDRFAMILY"/>
</dbReference>
<evidence type="ECO:0000313" key="4">
    <source>
        <dbReference type="EMBL" id="NYI66889.1"/>
    </source>
</evidence>
<dbReference type="PANTHER" id="PTHR42879">
    <property type="entry name" value="3-OXOACYL-(ACYL-CARRIER-PROTEIN) REDUCTASE"/>
    <property type="match status" value="1"/>
</dbReference>
<evidence type="ECO:0000259" key="3">
    <source>
        <dbReference type="SMART" id="SM00822"/>
    </source>
</evidence>